<keyword evidence="1" id="KW-1133">Transmembrane helix</keyword>
<dbReference type="Proteomes" id="UP001305414">
    <property type="component" value="Unassembled WGS sequence"/>
</dbReference>
<name>A0AAN7Z5D4_9PEZI</name>
<evidence type="ECO:0000313" key="3">
    <source>
        <dbReference type="Proteomes" id="UP001305414"/>
    </source>
</evidence>
<evidence type="ECO:0000256" key="1">
    <source>
        <dbReference type="SAM" id="Phobius"/>
    </source>
</evidence>
<keyword evidence="1" id="KW-0472">Membrane</keyword>
<keyword evidence="3" id="KW-1185">Reference proteome</keyword>
<protein>
    <submittedName>
        <fullName evidence="2">Uncharacterized protein</fullName>
    </submittedName>
</protein>
<accession>A0AAN7Z5D4</accession>
<gene>
    <name evidence="2" type="ORF">RRF57_000112</name>
</gene>
<feature type="transmembrane region" description="Helical" evidence="1">
    <location>
        <begin position="37"/>
        <end position="60"/>
    </location>
</feature>
<reference evidence="2 3" key="1">
    <citation type="submission" date="2023-10" db="EMBL/GenBank/DDBJ databases">
        <title>Draft genome sequence of Xylaria bambusicola isolate GMP-LS, the root and basal stem rot pathogen of sugarcane in Indonesia.</title>
        <authorList>
            <person name="Selvaraj P."/>
            <person name="Muralishankar V."/>
            <person name="Muruganantham S."/>
            <person name="Sp S."/>
            <person name="Haryani S."/>
            <person name="Lau K.J.X."/>
            <person name="Naqvi N.I."/>
        </authorList>
    </citation>
    <scope>NUCLEOTIDE SEQUENCE [LARGE SCALE GENOMIC DNA]</scope>
    <source>
        <strain evidence="2">GMP-LS</strain>
    </source>
</reference>
<dbReference type="EMBL" id="JAWHQM010000001">
    <property type="protein sequence ID" value="KAK5624396.1"/>
    <property type="molecule type" value="Genomic_DNA"/>
</dbReference>
<proteinExistence type="predicted"/>
<keyword evidence="1" id="KW-0812">Transmembrane</keyword>
<evidence type="ECO:0000313" key="2">
    <source>
        <dbReference type="EMBL" id="KAK5624396.1"/>
    </source>
</evidence>
<dbReference type="AlphaFoldDB" id="A0AAN7Z5D4"/>
<organism evidence="2 3">
    <name type="scientific">Xylaria bambusicola</name>
    <dbReference type="NCBI Taxonomy" id="326684"/>
    <lineage>
        <taxon>Eukaryota</taxon>
        <taxon>Fungi</taxon>
        <taxon>Dikarya</taxon>
        <taxon>Ascomycota</taxon>
        <taxon>Pezizomycotina</taxon>
        <taxon>Sordariomycetes</taxon>
        <taxon>Xylariomycetidae</taxon>
        <taxon>Xylariales</taxon>
        <taxon>Xylariaceae</taxon>
        <taxon>Xylaria</taxon>
    </lineage>
</organism>
<sequence>MAPVIDQLSSLLQKRALCPSGYYYDYDFNRCVRGSGWYWYGRWIFAAIVIILFFLIFFLWA</sequence>
<comment type="caution">
    <text evidence="2">The sequence shown here is derived from an EMBL/GenBank/DDBJ whole genome shotgun (WGS) entry which is preliminary data.</text>
</comment>